<dbReference type="Pfam" id="PF13827">
    <property type="entry name" value="DUF4189"/>
    <property type="match status" value="1"/>
</dbReference>
<keyword evidence="1" id="KW-0732">Signal</keyword>
<dbReference type="Proteomes" id="UP000535543">
    <property type="component" value="Unassembled WGS sequence"/>
</dbReference>
<feature type="chain" id="PRO_5032662208" evidence="1">
    <location>
        <begin position="29"/>
        <end position="127"/>
    </location>
</feature>
<feature type="domain" description="DUF4189" evidence="2">
    <location>
        <begin position="33"/>
        <end position="122"/>
    </location>
</feature>
<reference evidence="3 4" key="2">
    <citation type="submission" date="2020-06" db="EMBL/GenBank/DDBJ databases">
        <title>Antribacter stalactiti gen. nov., sp. nov., a new member of the family Nacardiaceae isolated from a cave.</title>
        <authorList>
            <person name="Kim I.S."/>
        </authorList>
    </citation>
    <scope>NUCLEOTIDE SEQUENCE [LARGE SCALE GENOMIC DNA]</scope>
    <source>
        <strain evidence="3 4">YC2-7</strain>
    </source>
</reference>
<protein>
    <submittedName>
        <fullName evidence="3">DUF4189 domain-containing protein</fullName>
    </submittedName>
</protein>
<feature type="signal peptide" evidence="1">
    <location>
        <begin position="1"/>
        <end position="28"/>
    </location>
</feature>
<keyword evidence="4" id="KW-1185">Reference proteome</keyword>
<proteinExistence type="predicted"/>
<evidence type="ECO:0000313" key="3">
    <source>
        <dbReference type="EMBL" id="NMN98508.1"/>
    </source>
</evidence>
<dbReference type="EMBL" id="VCQU01000011">
    <property type="protein sequence ID" value="NMN98508.1"/>
    <property type="molecule type" value="Genomic_DNA"/>
</dbReference>
<evidence type="ECO:0000256" key="1">
    <source>
        <dbReference type="SAM" id="SignalP"/>
    </source>
</evidence>
<gene>
    <name evidence="3" type="ORF">FGL95_26075</name>
</gene>
<dbReference type="InterPro" id="IPR025240">
    <property type="entry name" value="DUF4189"/>
</dbReference>
<comment type="caution">
    <text evidence="3">The sequence shown here is derived from an EMBL/GenBank/DDBJ whole genome shotgun (WGS) entry which is preliminary data.</text>
</comment>
<sequence length="127" mass="13092">MNKILARAAVITAAAGAALALATAPANAAVDNYGSIAYSPTTGNVGWSYDYANRATAEAVATGYCNASDCQAVVWFYNGCGALSVASDGAYGWGYAPTREGAEYHALRNTPGPNGHIVRWVCTTGHQ</sequence>
<name>A0A848KKX0_9NOCA</name>
<organism evidence="3 4">
    <name type="scientific">Antrihabitans stalactiti</name>
    <dbReference type="NCBI Taxonomy" id="2584121"/>
    <lineage>
        <taxon>Bacteria</taxon>
        <taxon>Bacillati</taxon>
        <taxon>Actinomycetota</taxon>
        <taxon>Actinomycetes</taxon>
        <taxon>Mycobacteriales</taxon>
        <taxon>Nocardiaceae</taxon>
        <taxon>Antrihabitans</taxon>
    </lineage>
</organism>
<evidence type="ECO:0000313" key="4">
    <source>
        <dbReference type="Proteomes" id="UP000535543"/>
    </source>
</evidence>
<dbReference type="RefSeq" id="WP_169592937.1">
    <property type="nucleotide sequence ID" value="NZ_VCQU01000011.1"/>
</dbReference>
<reference evidence="3 4" key="1">
    <citation type="submission" date="2019-05" db="EMBL/GenBank/DDBJ databases">
        <authorList>
            <person name="Lee S.D."/>
        </authorList>
    </citation>
    <scope>NUCLEOTIDE SEQUENCE [LARGE SCALE GENOMIC DNA]</scope>
    <source>
        <strain evidence="3 4">YC2-7</strain>
    </source>
</reference>
<dbReference type="AlphaFoldDB" id="A0A848KKX0"/>
<accession>A0A848KKX0</accession>
<evidence type="ECO:0000259" key="2">
    <source>
        <dbReference type="Pfam" id="PF13827"/>
    </source>
</evidence>